<evidence type="ECO:0000313" key="2">
    <source>
        <dbReference type="Proteomes" id="UP001233535"/>
    </source>
</evidence>
<accession>A0ABU1CDJ3</accession>
<keyword evidence="2" id="KW-1185">Reference proteome</keyword>
<protein>
    <recommendedName>
        <fullName evidence="3">AsmA family protein</fullName>
    </recommendedName>
</protein>
<evidence type="ECO:0000313" key="1">
    <source>
        <dbReference type="EMBL" id="MDR0183258.1"/>
    </source>
</evidence>
<gene>
    <name evidence="1" type="ORF">P8609_09795</name>
</gene>
<name>A0ABU1CDJ3_9GAMM</name>
<dbReference type="EMBL" id="JARUHG010000002">
    <property type="protein sequence ID" value="MDR0183258.1"/>
    <property type="molecule type" value="Genomic_DNA"/>
</dbReference>
<organism evidence="1 2">
    <name type="scientific">Lysobacter arvi</name>
    <dbReference type="NCBI Taxonomy" id="3038776"/>
    <lineage>
        <taxon>Bacteria</taxon>
        <taxon>Pseudomonadati</taxon>
        <taxon>Pseudomonadota</taxon>
        <taxon>Gammaproteobacteria</taxon>
        <taxon>Lysobacterales</taxon>
        <taxon>Lysobacteraceae</taxon>
        <taxon>Lysobacter</taxon>
    </lineage>
</organism>
<dbReference type="Proteomes" id="UP001233535">
    <property type="component" value="Unassembled WGS sequence"/>
</dbReference>
<proteinExistence type="predicted"/>
<evidence type="ECO:0008006" key="3">
    <source>
        <dbReference type="Google" id="ProtNLM"/>
    </source>
</evidence>
<dbReference type="RefSeq" id="WP_309262400.1">
    <property type="nucleotide sequence ID" value="NZ_JARUHG010000002.1"/>
</dbReference>
<comment type="caution">
    <text evidence="1">The sequence shown here is derived from an EMBL/GenBank/DDBJ whole genome shotgun (WGS) entry which is preliminary data.</text>
</comment>
<reference evidence="1 2" key="1">
    <citation type="submission" date="2023-04" db="EMBL/GenBank/DDBJ databases">
        <title>Lysobacter sp. strain UC isolated from soil sample.</title>
        <authorList>
            <person name="Choksket S."/>
            <person name="Harshvardhan F."/>
            <person name="Rana R."/>
            <person name="Patil P.B."/>
            <person name="Korpole S."/>
        </authorList>
    </citation>
    <scope>NUCLEOTIDE SEQUENCE [LARGE SCALE GENOMIC DNA]</scope>
    <source>
        <strain evidence="1 2">UC</strain>
    </source>
</reference>
<sequence>MAAPEPHLPPPRRRRIGLLALSIALASLAFALHWASRPERVARLILAQAGAALGLEITASGASEYRVRGTPMLTLRNVVARKPGDPTPLLRADRIRLELPWSTIRARGGDLTVRRIELDAPHLDLPALQRWLATRPPSKEARLPTLTDGLRIVRGRVDGDGWHVDAIHADMPSFHPDRAVRAHAIGRFVTGALRIPFDVHAAMTRPATGAGLGVVGNVTVLSPPWTMPMRMQLSGRLHNGGDGIGVNGMRLGADATYRNGDTDLAFTYGLAGPLRVHQGTLRIAPLGAVVYGTGTVPNLQGRGALSFGDSLALRLVGTLSSWPRAWPALPPPLGESTSPLPFTIDYRGAADLSATTALRLERDATRFDGSFRLPAILRWIDTLDRASPLPPLNGRLSSPRIDIAGATLEGVDVEFGEDEAP</sequence>